<dbReference type="KEGG" id="cel:CELE_R01H2.8"/>
<dbReference type="HOGENOM" id="CLU_2005952_0_0_1"/>
<accession>G4SD78</accession>
<evidence type="ECO:0000313" key="4">
    <source>
        <dbReference type="WormBase" id="R01H2.8"/>
    </source>
</evidence>
<proteinExistence type="predicted"/>
<dbReference type="SMR" id="A0T4E7"/>
<dbReference type="RefSeq" id="NP_001076644.1">
    <property type="nucleotide sequence ID" value="NM_001083175.1"/>
</dbReference>
<dbReference type="STRING" id="6239.R01H2.8.1"/>
<dbReference type="CTD" id="4927043"/>
<dbReference type="FunCoup" id="A0T4E7">
    <property type="interactions" value="241"/>
</dbReference>
<name>A0T4E7_CAEEL</name>
<dbReference type="eggNOG" id="KOG4694">
    <property type="taxonomic scope" value="Eukaryota"/>
</dbReference>
<dbReference type="AGR" id="WB:WBGene00045190"/>
<dbReference type="AlphaFoldDB" id="A0T4E7"/>
<evidence type="ECO:0000313" key="2">
    <source>
        <dbReference type="EMBL" id="CCD69289.1"/>
    </source>
</evidence>
<dbReference type="OMA" id="WFRLNIY"/>
<keyword evidence="1" id="KW-1133">Transmembrane helix</keyword>
<evidence type="ECO:0000313" key="3">
    <source>
        <dbReference type="Proteomes" id="UP000001940"/>
    </source>
</evidence>
<dbReference type="GeneID" id="4927043"/>
<dbReference type="Bgee" id="WBGene00045190">
    <property type="expression patterns" value="Expressed in pharyngeal muscle cell (C elegans) and 3 other cell types or tissues"/>
</dbReference>
<keyword evidence="3" id="KW-1185">Reference proteome</keyword>
<dbReference type="UCSC" id="R01H2.8">
    <property type="organism name" value="c. elegans"/>
</dbReference>
<evidence type="ECO:0000256" key="1">
    <source>
        <dbReference type="SAM" id="Phobius"/>
    </source>
</evidence>
<keyword evidence="1" id="KW-0812">Transmembrane</keyword>
<dbReference type="OrthoDB" id="5836429at2759"/>
<organism evidence="2 3">
    <name type="scientific">Caenorhabditis elegans</name>
    <dbReference type="NCBI Taxonomy" id="6239"/>
    <lineage>
        <taxon>Eukaryota</taxon>
        <taxon>Metazoa</taxon>
        <taxon>Ecdysozoa</taxon>
        <taxon>Nematoda</taxon>
        <taxon>Chromadorea</taxon>
        <taxon>Rhabditida</taxon>
        <taxon>Rhabditina</taxon>
        <taxon>Rhabditomorpha</taxon>
        <taxon>Rhabditoidea</taxon>
        <taxon>Rhabditidae</taxon>
        <taxon>Peloderinae</taxon>
        <taxon>Caenorhabditis</taxon>
    </lineage>
</organism>
<keyword evidence="1" id="KW-0472">Membrane</keyword>
<dbReference type="InParanoid" id="A0T4E7"/>
<dbReference type="PaxDb" id="6239-R01H2.8"/>
<reference evidence="2 3" key="1">
    <citation type="journal article" date="1998" name="Science">
        <title>Genome sequence of the nematode C. elegans: a platform for investigating biology.</title>
        <authorList>
            <consortium name="The C. elegans sequencing consortium"/>
            <person name="Sulson J.E."/>
            <person name="Waterston R."/>
        </authorList>
    </citation>
    <scope>NUCLEOTIDE SEQUENCE [LARGE SCALE GENOMIC DNA]</scope>
    <source>
        <strain evidence="2 3">Bristol N2</strain>
    </source>
</reference>
<accession>A0T4E7</accession>
<protein>
    <submittedName>
        <fullName evidence="2">Uncharacterized protein</fullName>
    </submittedName>
</protein>
<sequence>MSSTLQNDFLTDLGKTNLDKEAENLVTLIFLIVIFTIFALAVIGAILIGCLKPQWFRLNIYQDPVPKMADFSCINVCIPCNSCSLRQLLNGCCPRLHLKQRFNFITTCCDRPGPEKLNLVCCVV</sequence>
<gene>
    <name evidence="2" type="ORF">CELE_R01H2.8</name>
    <name evidence="2 4" type="ORF">R01H2.8</name>
</gene>
<dbReference type="EMBL" id="BX284603">
    <property type="protein sequence ID" value="CCD69289.1"/>
    <property type="molecule type" value="Genomic_DNA"/>
</dbReference>
<dbReference type="WormBase" id="R01H2.8">
    <property type="protein sequence ID" value="CE40619"/>
    <property type="gene ID" value="WBGene00045190"/>
</dbReference>
<feature type="transmembrane region" description="Helical" evidence="1">
    <location>
        <begin position="25"/>
        <end position="51"/>
    </location>
</feature>
<dbReference type="Proteomes" id="UP000001940">
    <property type="component" value="Chromosome III"/>
</dbReference>